<protein>
    <submittedName>
        <fullName evidence="9">C-type cytochrome</fullName>
    </submittedName>
</protein>
<dbReference type="Proteomes" id="UP001361239">
    <property type="component" value="Unassembled WGS sequence"/>
</dbReference>
<evidence type="ECO:0000256" key="6">
    <source>
        <dbReference type="PROSITE-ProRule" id="PRU00433"/>
    </source>
</evidence>
<dbReference type="PANTHER" id="PTHR11961">
    <property type="entry name" value="CYTOCHROME C"/>
    <property type="match status" value="1"/>
</dbReference>
<evidence type="ECO:0000256" key="7">
    <source>
        <dbReference type="SAM" id="SignalP"/>
    </source>
</evidence>
<organism evidence="9 10">
    <name type="scientific">Novosphingobium anseongense</name>
    <dbReference type="NCBI Taxonomy" id="3133436"/>
    <lineage>
        <taxon>Bacteria</taxon>
        <taxon>Pseudomonadati</taxon>
        <taxon>Pseudomonadota</taxon>
        <taxon>Alphaproteobacteria</taxon>
        <taxon>Sphingomonadales</taxon>
        <taxon>Sphingomonadaceae</taxon>
        <taxon>Novosphingobium</taxon>
    </lineage>
</organism>
<dbReference type="PRINTS" id="PR00604">
    <property type="entry name" value="CYTCHRMECIAB"/>
</dbReference>
<dbReference type="SUPFAM" id="SSF46626">
    <property type="entry name" value="Cytochrome c"/>
    <property type="match status" value="1"/>
</dbReference>
<dbReference type="PROSITE" id="PS51007">
    <property type="entry name" value="CYTC"/>
    <property type="match status" value="1"/>
</dbReference>
<keyword evidence="1" id="KW-0813">Transport</keyword>
<evidence type="ECO:0000256" key="3">
    <source>
        <dbReference type="ARBA" id="ARBA00022723"/>
    </source>
</evidence>
<keyword evidence="3 6" id="KW-0479">Metal-binding</keyword>
<keyword evidence="2 6" id="KW-0349">Heme</keyword>
<dbReference type="InterPro" id="IPR036909">
    <property type="entry name" value="Cyt_c-like_dom_sf"/>
</dbReference>
<dbReference type="Gene3D" id="1.10.760.10">
    <property type="entry name" value="Cytochrome c-like domain"/>
    <property type="match status" value="1"/>
</dbReference>
<evidence type="ECO:0000313" key="9">
    <source>
        <dbReference type="EMBL" id="MEJ5976901.1"/>
    </source>
</evidence>
<evidence type="ECO:0000259" key="8">
    <source>
        <dbReference type="PROSITE" id="PS51007"/>
    </source>
</evidence>
<accession>A0ABU8RUZ6</accession>
<dbReference type="RefSeq" id="WP_339586860.1">
    <property type="nucleotide sequence ID" value="NZ_JBBHJZ010000002.1"/>
</dbReference>
<gene>
    <name evidence="9" type="ORF">WG901_09670</name>
</gene>
<evidence type="ECO:0000313" key="10">
    <source>
        <dbReference type="Proteomes" id="UP001361239"/>
    </source>
</evidence>
<feature type="chain" id="PRO_5046945904" evidence="7">
    <location>
        <begin position="23"/>
        <end position="121"/>
    </location>
</feature>
<evidence type="ECO:0000256" key="1">
    <source>
        <dbReference type="ARBA" id="ARBA00022448"/>
    </source>
</evidence>
<evidence type="ECO:0000256" key="2">
    <source>
        <dbReference type="ARBA" id="ARBA00022617"/>
    </source>
</evidence>
<keyword evidence="4" id="KW-0249">Electron transport</keyword>
<feature type="signal peptide" evidence="7">
    <location>
        <begin position="1"/>
        <end position="22"/>
    </location>
</feature>
<reference evidence="9 10" key="1">
    <citation type="submission" date="2024-03" db="EMBL/GenBank/DDBJ databases">
        <authorList>
            <person name="Jo J.-H."/>
        </authorList>
    </citation>
    <scope>NUCLEOTIDE SEQUENCE [LARGE SCALE GENOMIC DNA]</scope>
    <source>
        <strain evidence="9 10">PS1R-30</strain>
    </source>
</reference>
<dbReference type="InterPro" id="IPR002327">
    <property type="entry name" value="Cyt_c_1A/1B"/>
</dbReference>
<dbReference type="InterPro" id="IPR009056">
    <property type="entry name" value="Cyt_c-like_dom"/>
</dbReference>
<evidence type="ECO:0000256" key="4">
    <source>
        <dbReference type="ARBA" id="ARBA00022982"/>
    </source>
</evidence>
<feature type="domain" description="Cytochrome c" evidence="8">
    <location>
        <begin position="23"/>
        <end position="121"/>
    </location>
</feature>
<keyword evidence="10" id="KW-1185">Reference proteome</keyword>
<keyword evidence="5 6" id="KW-0408">Iron</keyword>
<proteinExistence type="predicted"/>
<sequence>MTFRRSIIVVVASTLFAMPAVAADKPDGEAVFRQRCQSCHGTPQRPSPLGPNLTGVVGRKAAATPFAYSPALKASGLTWNRATLDRFLTAPGRAVPGTRMVISLTDPAQRAAVLDYLASRR</sequence>
<name>A0ABU8RUZ6_9SPHN</name>
<comment type="caution">
    <text evidence="9">The sequence shown here is derived from an EMBL/GenBank/DDBJ whole genome shotgun (WGS) entry which is preliminary data.</text>
</comment>
<keyword evidence="7" id="KW-0732">Signal</keyword>
<evidence type="ECO:0000256" key="5">
    <source>
        <dbReference type="ARBA" id="ARBA00023004"/>
    </source>
</evidence>
<dbReference type="Pfam" id="PF00034">
    <property type="entry name" value="Cytochrom_C"/>
    <property type="match status" value="1"/>
</dbReference>
<dbReference type="EMBL" id="JBBHJZ010000002">
    <property type="protein sequence ID" value="MEJ5976901.1"/>
    <property type="molecule type" value="Genomic_DNA"/>
</dbReference>